<sequence length="110" mass="11856">LSGLPEDLEGSGYDLDGSGSGVDPDQEGTNNKPGPATVSDPGKENTNTAKVWSILKDLTCFVAFNVVHDAGNNAVAFCFALEVFKSERRRLRQACHCTGNGCYLKRQEFT</sequence>
<dbReference type="EMBL" id="JAHRIQ010058744">
    <property type="protein sequence ID" value="MEQ2240058.1"/>
    <property type="molecule type" value="Genomic_DNA"/>
</dbReference>
<protein>
    <submittedName>
        <fullName evidence="2">Uncharacterized protein</fullName>
    </submittedName>
</protein>
<accession>A0ABV0U7D6</accession>
<feature type="region of interest" description="Disordered" evidence="1">
    <location>
        <begin position="1"/>
        <end position="45"/>
    </location>
</feature>
<organism evidence="2 3">
    <name type="scientific">Ilyodon furcidens</name>
    <name type="common">goldbreast splitfin</name>
    <dbReference type="NCBI Taxonomy" id="33524"/>
    <lineage>
        <taxon>Eukaryota</taxon>
        <taxon>Metazoa</taxon>
        <taxon>Chordata</taxon>
        <taxon>Craniata</taxon>
        <taxon>Vertebrata</taxon>
        <taxon>Euteleostomi</taxon>
        <taxon>Actinopterygii</taxon>
        <taxon>Neopterygii</taxon>
        <taxon>Teleostei</taxon>
        <taxon>Neoteleostei</taxon>
        <taxon>Acanthomorphata</taxon>
        <taxon>Ovalentaria</taxon>
        <taxon>Atherinomorphae</taxon>
        <taxon>Cyprinodontiformes</taxon>
        <taxon>Goodeidae</taxon>
        <taxon>Ilyodon</taxon>
    </lineage>
</organism>
<keyword evidence="3" id="KW-1185">Reference proteome</keyword>
<evidence type="ECO:0000313" key="3">
    <source>
        <dbReference type="Proteomes" id="UP001482620"/>
    </source>
</evidence>
<reference evidence="2 3" key="1">
    <citation type="submission" date="2021-06" db="EMBL/GenBank/DDBJ databases">
        <authorList>
            <person name="Palmer J.M."/>
        </authorList>
    </citation>
    <scope>NUCLEOTIDE SEQUENCE [LARGE SCALE GENOMIC DNA]</scope>
    <source>
        <strain evidence="3">if_2019</strain>
        <tissue evidence="2">Muscle</tissue>
    </source>
</reference>
<gene>
    <name evidence="2" type="ORF">ILYODFUR_010994</name>
</gene>
<dbReference type="Proteomes" id="UP001482620">
    <property type="component" value="Unassembled WGS sequence"/>
</dbReference>
<comment type="caution">
    <text evidence="2">The sequence shown here is derived from an EMBL/GenBank/DDBJ whole genome shotgun (WGS) entry which is preliminary data.</text>
</comment>
<evidence type="ECO:0000256" key="1">
    <source>
        <dbReference type="SAM" id="MobiDB-lite"/>
    </source>
</evidence>
<evidence type="ECO:0000313" key="2">
    <source>
        <dbReference type="EMBL" id="MEQ2240058.1"/>
    </source>
</evidence>
<name>A0ABV0U7D6_9TELE</name>
<feature type="non-terminal residue" evidence="2">
    <location>
        <position position="1"/>
    </location>
</feature>
<proteinExistence type="predicted"/>